<evidence type="ECO:0000259" key="9">
    <source>
        <dbReference type="Pfam" id="PF02729"/>
    </source>
</evidence>
<reference evidence="11" key="1">
    <citation type="submission" date="2020-05" db="EMBL/GenBank/DDBJ databases">
        <authorList>
            <person name="Chiriac C."/>
            <person name="Salcher M."/>
            <person name="Ghai R."/>
            <person name="Kavagutti S V."/>
        </authorList>
    </citation>
    <scope>NUCLEOTIDE SEQUENCE</scope>
</reference>
<dbReference type="NCBIfam" id="TIGR00670">
    <property type="entry name" value="asp_carb_tr"/>
    <property type="match status" value="1"/>
</dbReference>
<comment type="function">
    <text evidence="6">Catalyzes the condensation of carbamoyl phosphate and aspartate to form carbamoyl aspartate and inorganic phosphate, the committed step in the de novo pyrimidine nucleotide biosynthesis pathway.</text>
</comment>
<dbReference type="GO" id="GO:0016597">
    <property type="term" value="F:amino acid binding"/>
    <property type="evidence" value="ECO:0007669"/>
    <property type="project" value="InterPro"/>
</dbReference>
<accession>A0A6J7KB22</accession>
<sequence length="327" mass="35154">MSRAASASNRHGDLRNLLSIADLGPDIAAGIDEVMTLADSFVEVSERANPKVPALRGRTVVSLFFEDSTRTRLSFETAAKRLSADVMNFSVNTSSVKKGESLRDTIETIEAMGVDAIVVRHASAGVPRQIAQWATSAVINAGDGWHEHPTQALLDCYTIRQRLGDLAGRHIAIVGDIKHSRVARSNIAAFTALGAEVTVVAPPTLLPPSLEGWPVKVSHDLDAVLPTVDVCYLLRMQRERMHEALIPSLREYTALFGLTEARASKLADHALIMHPGPMNRGVEIAAQVADHPNAVIIDQVRNGVAVRMAVLFLLLGSGTAWGGDLDA</sequence>
<dbReference type="GO" id="GO:0006520">
    <property type="term" value="P:amino acid metabolic process"/>
    <property type="evidence" value="ECO:0007669"/>
    <property type="project" value="InterPro"/>
</dbReference>
<dbReference type="Gene3D" id="3.40.50.1370">
    <property type="entry name" value="Aspartate/ornithine carbamoyltransferase"/>
    <property type="match status" value="2"/>
</dbReference>
<comment type="similarity">
    <text evidence="2">Belongs to the aspartate/ornithine carbamoyltransferase superfamily. ATCase family.</text>
</comment>
<evidence type="ECO:0000313" key="10">
    <source>
        <dbReference type="EMBL" id="CAB4322312.1"/>
    </source>
</evidence>
<dbReference type="HAMAP" id="MF_00001">
    <property type="entry name" value="Asp_carb_tr"/>
    <property type="match status" value="1"/>
</dbReference>
<dbReference type="InterPro" id="IPR006131">
    <property type="entry name" value="Asp_carbamoyltransf_Asp/Orn-bd"/>
</dbReference>
<dbReference type="InterPro" id="IPR036901">
    <property type="entry name" value="Asp/Orn_carbamoylTrfase_sf"/>
</dbReference>
<dbReference type="InterPro" id="IPR002082">
    <property type="entry name" value="Asp_carbamoyltransf"/>
</dbReference>
<dbReference type="Pfam" id="PF02729">
    <property type="entry name" value="OTCace_N"/>
    <property type="match status" value="1"/>
</dbReference>
<dbReference type="GO" id="GO:0006207">
    <property type="term" value="P:'de novo' pyrimidine nucleobase biosynthetic process"/>
    <property type="evidence" value="ECO:0007669"/>
    <property type="project" value="InterPro"/>
</dbReference>
<proteinExistence type="inferred from homology"/>
<dbReference type="EMBL" id="CAFBNC010000138">
    <property type="protein sequence ID" value="CAB4952755.1"/>
    <property type="molecule type" value="Genomic_DNA"/>
</dbReference>
<feature type="domain" description="Aspartate/ornithine carbamoyltransferase Asp/Orn-binding" evidence="8">
    <location>
        <begin position="168"/>
        <end position="313"/>
    </location>
</feature>
<evidence type="ECO:0000313" key="11">
    <source>
        <dbReference type="EMBL" id="CAB4952755.1"/>
    </source>
</evidence>
<evidence type="ECO:0000259" key="8">
    <source>
        <dbReference type="Pfam" id="PF00185"/>
    </source>
</evidence>
<dbReference type="NCBIfam" id="NF002032">
    <property type="entry name" value="PRK00856.1"/>
    <property type="match status" value="1"/>
</dbReference>
<dbReference type="PROSITE" id="PS00097">
    <property type="entry name" value="CARBAMOYLTRANSFERASE"/>
    <property type="match status" value="1"/>
</dbReference>
<evidence type="ECO:0000256" key="1">
    <source>
        <dbReference type="ARBA" id="ARBA00004852"/>
    </source>
</evidence>
<dbReference type="GO" id="GO:0004070">
    <property type="term" value="F:aspartate carbamoyltransferase activity"/>
    <property type="evidence" value="ECO:0007669"/>
    <property type="project" value="UniProtKB-EC"/>
</dbReference>
<evidence type="ECO:0000256" key="4">
    <source>
        <dbReference type="ARBA" id="ARBA00022679"/>
    </source>
</evidence>
<dbReference type="GO" id="GO:0044205">
    <property type="term" value="P:'de novo' UMP biosynthetic process"/>
    <property type="evidence" value="ECO:0007669"/>
    <property type="project" value="UniProtKB-UniPathway"/>
</dbReference>
<keyword evidence="5" id="KW-0665">Pyrimidine biosynthesis</keyword>
<dbReference type="InterPro" id="IPR006130">
    <property type="entry name" value="Asp/Orn_carbamoylTrfase"/>
</dbReference>
<dbReference type="EMBL" id="CAEMXZ010000001">
    <property type="protein sequence ID" value="CAB4322312.1"/>
    <property type="molecule type" value="Genomic_DNA"/>
</dbReference>
<evidence type="ECO:0000256" key="6">
    <source>
        <dbReference type="ARBA" id="ARBA00043884"/>
    </source>
</evidence>
<gene>
    <name evidence="10" type="ORF">UFOPK1392_00046</name>
    <name evidence="11" type="ORF">UFOPK3733_01976</name>
</gene>
<organism evidence="11">
    <name type="scientific">freshwater metagenome</name>
    <dbReference type="NCBI Taxonomy" id="449393"/>
    <lineage>
        <taxon>unclassified sequences</taxon>
        <taxon>metagenomes</taxon>
        <taxon>ecological metagenomes</taxon>
    </lineage>
</organism>
<evidence type="ECO:0000256" key="7">
    <source>
        <dbReference type="ARBA" id="ARBA00048859"/>
    </source>
</evidence>
<dbReference type="PANTHER" id="PTHR45753:SF6">
    <property type="entry name" value="ASPARTATE CARBAMOYLTRANSFERASE"/>
    <property type="match status" value="1"/>
</dbReference>
<protein>
    <recommendedName>
        <fullName evidence="3">aspartate carbamoyltransferase</fullName>
        <ecNumber evidence="3">2.1.3.2</ecNumber>
    </recommendedName>
</protein>
<dbReference type="Pfam" id="PF00185">
    <property type="entry name" value="OTCace"/>
    <property type="match status" value="1"/>
</dbReference>
<dbReference type="AlphaFoldDB" id="A0A6J7KB22"/>
<dbReference type="PRINTS" id="PR00100">
    <property type="entry name" value="AOTCASE"/>
</dbReference>
<dbReference type="GO" id="GO:0005829">
    <property type="term" value="C:cytosol"/>
    <property type="evidence" value="ECO:0007669"/>
    <property type="project" value="TreeGrafter"/>
</dbReference>
<comment type="pathway">
    <text evidence="1">Pyrimidine metabolism; UMP biosynthesis via de novo pathway; (S)-dihydroorotate from bicarbonate: step 2/3.</text>
</comment>
<feature type="domain" description="Aspartate/ornithine carbamoyltransferase carbamoyl-P binding" evidence="9">
    <location>
        <begin position="15"/>
        <end position="161"/>
    </location>
</feature>
<evidence type="ECO:0000256" key="3">
    <source>
        <dbReference type="ARBA" id="ARBA00013008"/>
    </source>
</evidence>
<dbReference type="UniPathway" id="UPA00070">
    <property type="reaction ID" value="UER00116"/>
</dbReference>
<dbReference type="PRINTS" id="PR00101">
    <property type="entry name" value="ATCASE"/>
</dbReference>
<dbReference type="FunFam" id="3.40.50.1370:FF:000007">
    <property type="entry name" value="Aspartate carbamoyltransferase"/>
    <property type="match status" value="1"/>
</dbReference>
<comment type="catalytic activity">
    <reaction evidence="7">
        <text>carbamoyl phosphate + L-aspartate = N-carbamoyl-L-aspartate + phosphate + H(+)</text>
        <dbReference type="Rhea" id="RHEA:20013"/>
        <dbReference type="ChEBI" id="CHEBI:15378"/>
        <dbReference type="ChEBI" id="CHEBI:29991"/>
        <dbReference type="ChEBI" id="CHEBI:32814"/>
        <dbReference type="ChEBI" id="CHEBI:43474"/>
        <dbReference type="ChEBI" id="CHEBI:58228"/>
        <dbReference type="EC" id="2.1.3.2"/>
    </reaction>
</comment>
<dbReference type="InterPro" id="IPR006132">
    <property type="entry name" value="Asp/Orn_carbamoyltranf_P-bd"/>
</dbReference>
<evidence type="ECO:0000256" key="2">
    <source>
        <dbReference type="ARBA" id="ARBA00008896"/>
    </source>
</evidence>
<dbReference type="PANTHER" id="PTHR45753">
    <property type="entry name" value="ORNITHINE CARBAMOYLTRANSFERASE, MITOCHONDRIAL"/>
    <property type="match status" value="1"/>
</dbReference>
<dbReference type="SUPFAM" id="SSF53671">
    <property type="entry name" value="Aspartate/ornithine carbamoyltransferase"/>
    <property type="match status" value="1"/>
</dbReference>
<name>A0A6J7KB22_9ZZZZ</name>
<keyword evidence="4" id="KW-0808">Transferase</keyword>
<dbReference type="EC" id="2.1.3.2" evidence="3"/>
<evidence type="ECO:0000256" key="5">
    <source>
        <dbReference type="ARBA" id="ARBA00022975"/>
    </source>
</evidence>